<keyword evidence="12" id="KW-0472">Membrane</keyword>
<feature type="domain" description="PASTA" evidence="14">
    <location>
        <begin position="365"/>
        <end position="431"/>
    </location>
</feature>
<reference evidence="15" key="1">
    <citation type="submission" date="2024-05" db="EMBL/GenBank/DDBJ databases">
        <authorList>
            <person name="Yu L."/>
        </authorList>
    </citation>
    <scope>NUCLEOTIDE SEQUENCE</scope>
    <source>
        <strain evidence="15">G08B096</strain>
    </source>
</reference>
<evidence type="ECO:0000256" key="2">
    <source>
        <dbReference type="ARBA" id="ARBA00022527"/>
    </source>
</evidence>
<dbReference type="Gene3D" id="3.30.200.20">
    <property type="entry name" value="Phosphorylase Kinase, domain 1"/>
    <property type="match status" value="1"/>
</dbReference>
<proteinExistence type="predicted"/>
<dbReference type="NCBIfam" id="NF033483">
    <property type="entry name" value="PknB_PASTA_kin"/>
    <property type="match status" value="1"/>
</dbReference>
<organism evidence="15">
    <name type="scientific">Agromyces sp. G08B096</name>
    <dbReference type="NCBI Taxonomy" id="3156399"/>
    <lineage>
        <taxon>Bacteria</taxon>
        <taxon>Bacillati</taxon>
        <taxon>Actinomycetota</taxon>
        <taxon>Actinomycetes</taxon>
        <taxon>Micrococcales</taxon>
        <taxon>Microbacteriaceae</taxon>
        <taxon>Agromyces</taxon>
    </lineage>
</organism>
<comment type="catalytic activity">
    <reaction evidence="9">
        <text>L-seryl-[protein] + ATP = O-phospho-L-seryl-[protein] + ADP + H(+)</text>
        <dbReference type="Rhea" id="RHEA:17989"/>
        <dbReference type="Rhea" id="RHEA-COMP:9863"/>
        <dbReference type="Rhea" id="RHEA-COMP:11604"/>
        <dbReference type="ChEBI" id="CHEBI:15378"/>
        <dbReference type="ChEBI" id="CHEBI:29999"/>
        <dbReference type="ChEBI" id="CHEBI:30616"/>
        <dbReference type="ChEBI" id="CHEBI:83421"/>
        <dbReference type="ChEBI" id="CHEBI:456216"/>
        <dbReference type="EC" id="2.7.11.1"/>
    </reaction>
</comment>
<dbReference type="SUPFAM" id="SSF56112">
    <property type="entry name" value="Protein kinase-like (PK-like)"/>
    <property type="match status" value="1"/>
</dbReference>
<evidence type="ECO:0000256" key="11">
    <source>
        <dbReference type="SAM" id="MobiDB-lite"/>
    </source>
</evidence>
<evidence type="ECO:0000259" key="13">
    <source>
        <dbReference type="PROSITE" id="PS50011"/>
    </source>
</evidence>
<keyword evidence="12" id="KW-1133">Transmembrane helix</keyword>
<feature type="domain" description="PASTA" evidence="14">
    <location>
        <begin position="432"/>
        <end position="499"/>
    </location>
</feature>
<dbReference type="FunFam" id="3.30.200.20:FF:000035">
    <property type="entry name" value="Serine/threonine protein kinase Stk1"/>
    <property type="match status" value="1"/>
</dbReference>
<evidence type="ECO:0000256" key="9">
    <source>
        <dbReference type="ARBA" id="ARBA00048679"/>
    </source>
</evidence>
<evidence type="ECO:0000256" key="12">
    <source>
        <dbReference type="SAM" id="Phobius"/>
    </source>
</evidence>
<dbReference type="InterPro" id="IPR011009">
    <property type="entry name" value="Kinase-like_dom_sf"/>
</dbReference>
<dbReference type="PANTHER" id="PTHR43289">
    <property type="entry name" value="MITOGEN-ACTIVATED PROTEIN KINASE KINASE KINASE 20-RELATED"/>
    <property type="match status" value="1"/>
</dbReference>
<dbReference type="InterPro" id="IPR005543">
    <property type="entry name" value="PASTA_dom"/>
</dbReference>
<dbReference type="RefSeq" id="WP_350348331.1">
    <property type="nucleotide sequence ID" value="NZ_CP158374.1"/>
</dbReference>
<evidence type="ECO:0000259" key="14">
    <source>
        <dbReference type="PROSITE" id="PS51178"/>
    </source>
</evidence>
<dbReference type="InterPro" id="IPR008271">
    <property type="entry name" value="Ser/Thr_kinase_AS"/>
</dbReference>
<dbReference type="FunFam" id="1.10.510.10:FF:000021">
    <property type="entry name" value="Serine/threonine protein kinase"/>
    <property type="match status" value="1"/>
</dbReference>
<dbReference type="SMART" id="SM00740">
    <property type="entry name" value="PASTA"/>
    <property type="match status" value="3"/>
</dbReference>
<dbReference type="AlphaFoldDB" id="A0AAU7W769"/>
<evidence type="ECO:0000256" key="7">
    <source>
        <dbReference type="ARBA" id="ARBA00022840"/>
    </source>
</evidence>
<evidence type="ECO:0000256" key="4">
    <source>
        <dbReference type="ARBA" id="ARBA00022737"/>
    </source>
</evidence>
<evidence type="ECO:0000256" key="8">
    <source>
        <dbReference type="ARBA" id="ARBA00047899"/>
    </source>
</evidence>
<dbReference type="InterPro" id="IPR017441">
    <property type="entry name" value="Protein_kinase_ATP_BS"/>
</dbReference>
<dbReference type="PROSITE" id="PS00108">
    <property type="entry name" value="PROTEIN_KINASE_ST"/>
    <property type="match status" value="1"/>
</dbReference>
<dbReference type="PANTHER" id="PTHR43289:SF6">
    <property type="entry name" value="SERINE_THREONINE-PROTEIN KINASE NEKL-3"/>
    <property type="match status" value="1"/>
</dbReference>
<dbReference type="Gene3D" id="3.30.10.20">
    <property type="match status" value="3"/>
</dbReference>
<dbReference type="GO" id="GO:0045717">
    <property type="term" value="P:negative regulation of fatty acid biosynthetic process"/>
    <property type="evidence" value="ECO:0007669"/>
    <property type="project" value="UniProtKB-ARBA"/>
</dbReference>
<keyword evidence="6 15" id="KW-0418">Kinase</keyword>
<evidence type="ECO:0000256" key="1">
    <source>
        <dbReference type="ARBA" id="ARBA00012513"/>
    </source>
</evidence>
<evidence type="ECO:0000256" key="5">
    <source>
        <dbReference type="ARBA" id="ARBA00022741"/>
    </source>
</evidence>
<keyword evidence="4" id="KW-0677">Repeat</keyword>
<dbReference type="GO" id="GO:0005524">
    <property type="term" value="F:ATP binding"/>
    <property type="evidence" value="ECO:0007669"/>
    <property type="project" value="UniProtKB-UniRule"/>
</dbReference>
<dbReference type="SMART" id="SM00220">
    <property type="entry name" value="S_TKc"/>
    <property type="match status" value="1"/>
</dbReference>
<feature type="binding site" evidence="10">
    <location>
        <position position="41"/>
    </location>
    <ligand>
        <name>ATP</name>
        <dbReference type="ChEBI" id="CHEBI:30616"/>
    </ligand>
</feature>
<dbReference type="GO" id="GO:0004674">
    <property type="term" value="F:protein serine/threonine kinase activity"/>
    <property type="evidence" value="ECO:0007669"/>
    <property type="project" value="UniProtKB-KW"/>
</dbReference>
<dbReference type="Gene3D" id="1.10.510.10">
    <property type="entry name" value="Transferase(Phosphotransferase) domain 1"/>
    <property type="match status" value="1"/>
</dbReference>
<accession>A0AAU7W769</accession>
<keyword evidence="12" id="KW-0812">Transmembrane</keyword>
<dbReference type="CDD" id="cd14014">
    <property type="entry name" value="STKc_PknB_like"/>
    <property type="match status" value="1"/>
</dbReference>
<evidence type="ECO:0000256" key="6">
    <source>
        <dbReference type="ARBA" id="ARBA00022777"/>
    </source>
</evidence>
<dbReference type="EC" id="2.7.11.1" evidence="1"/>
<feature type="transmembrane region" description="Helical" evidence="12">
    <location>
        <begin position="335"/>
        <end position="356"/>
    </location>
</feature>
<name>A0AAU7W769_9MICO</name>
<comment type="catalytic activity">
    <reaction evidence="8">
        <text>L-threonyl-[protein] + ATP = O-phospho-L-threonyl-[protein] + ADP + H(+)</text>
        <dbReference type="Rhea" id="RHEA:46608"/>
        <dbReference type="Rhea" id="RHEA-COMP:11060"/>
        <dbReference type="Rhea" id="RHEA-COMP:11605"/>
        <dbReference type="ChEBI" id="CHEBI:15378"/>
        <dbReference type="ChEBI" id="CHEBI:30013"/>
        <dbReference type="ChEBI" id="CHEBI:30616"/>
        <dbReference type="ChEBI" id="CHEBI:61977"/>
        <dbReference type="ChEBI" id="CHEBI:456216"/>
        <dbReference type="EC" id="2.7.11.1"/>
    </reaction>
</comment>
<dbReference type="Pfam" id="PF00069">
    <property type="entry name" value="Pkinase"/>
    <property type="match status" value="1"/>
</dbReference>
<dbReference type="CDD" id="cd06577">
    <property type="entry name" value="PASTA_pknB"/>
    <property type="match status" value="3"/>
</dbReference>
<dbReference type="PROSITE" id="PS00107">
    <property type="entry name" value="PROTEIN_KINASE_ATP"/>
    <property type="match status" value="1"/>
</dbReference>
<dbReference type="PROSITE" id="PS50011">
    <property type="entry name" value="PROTEIN_KINASE_DOM"/>
    <property type="match status" value="1"/>
</dbReference>
<evidence type="ECO:0000256" key="10">
    <source>
        <dbReference type="PROSITE-ProRule" id="PRU10141"/>
    </source>
</evidence>
<sequence length="567" mass="60141">MNDEGRVLAGRYRVGALIGRGGMSDVHVGTDSRLGRQVAIKLLKPQLATDPAFRMRFRQEAQSAARMAHPTIVRVFDAGEETVVDASGHEVQLPFIVMEYVEGRLLKDIIHDGPLEAQAAVRVIDGVLTALEYSHRAGVVHRDIKPGNIMITTAGQVKVMDFGIARAVSDSATTVAQTTAILGTAAYFSPEQAKGETVDARTDLYSAGVVLFEMLTGRPPFRGDTPVAVAYQHVSERPVKPSVINPRVSPALDAVVMRALTKDRTKRYQTAAEFREDVEIAASGRVPVHREAEGAAALFGTTPTGSLSLSTSELALRQLTEDDTMVRTQRRPPAVWIWSGIVAVVVIVIAVMYWAFNLQPADQLPSNVREVPALAGMTYEEAADQLEQLTLPPTKVDETSETVPSGQVIRTDPPAGEKVATETEITVYVSSGRVPVAVPPVTNMTVDQAKEALTAAGLVPGAETRQSSPTVAAETVLGTTPEAGATVQAGSSVDLLISSGKVTLTDLTGQTLAAASDFLRAADLQLTPVPKPDGSCKAQPGSPVTRQSPAPGEVAQKSSVELTYCAG</sequence>
<keyword evidence="5 10" id="KW-0547">Nucleotide-binding</keyword>
<keyword evidence="2" id="KW-0723">Serine/threonine-protein kinase</keyword>
<keyword evidence="3" id="KW-0808">Transferase</keyword>
<dbReference type="PROSITE" id="PS51178">
    <property type="entry name" value="PASTA"/>
    <property type="match status" value="2"/>
</dbReference>
<keyword evidence="7 10" id="KW-0067">ATP-binding</keyword>
<feature type="domain" description="Protein kinase" evidence="13">
    <location>
        <begin position="12"/>
        <end position="280"/>
    </location>
</feature>
<gene>
    <name evidence="15" type="primary">pknB</name>
    <name evidence="15" type="ORF">ABIQ69_17120</name>
</gene>
<dbReference type="InterPro" id="IPR000719">
    <property type="entry name" value="Prot_kinase_dom"/>
</dbReference>
<feature type="region of interest" description="Disordered" evidence="11">
    <location>
        <begin position="529"/>
        <end position="567"/>
    </location>
</feature>
<dbReference type="EMBL" id="CP158374">
    <property type="protein sequence ID" value="XBX82310.1"/>
    <property type="molecule type" value="Genomic_DNA"/>
</dbReference>
<evidence type="ECO:0000313" key="15">
    <source>
        <dbReference type="EMBL" id="XBX82310.1"/>
    </source>
</evidence>
<protein>
    <recommendedName>
        <fullName evidence="1">non-specific serine/threonine protein kinase</fullName>
        <ecNumber evidence="1">2.7.11.1</ecNumber>
    </recommendedName>
</protein>
<dbReference type="Pfam" id="PF03793">
    <property type="entry name" value="PASTA"/>
    <property type="match status" value="3"/>
</dbReference>
<evidence type="ECO:0000256" key="3">
    <source>
        <dbReference type="ARBA" id="ARBA00022679"/>
    </source>
</evidence>
<feature type="region of interest" description="Disordered" evidence="11">
    <location>
        <begin position="396"/>
        <end position="416"/>
    </location>
</feature>